<feature type="region of interest" description="Disordered" evidence="1">
    <location>
        <begin position="1"/>
        <end position="27"/>
    </location>
</feature>
<evidence type="ECO:0000313" key="3">
    <source>
        <dbReference type="Proteomes" id="UP001487740"/>
    </source>
</evidence>
<comment type="caution">
    <text evidence="2">The sequence shown here is derived from an EMBL/GenBank/DDBJ whole genome shotgun (WGS) entry which is preliminary data.</text>
</comment>
<organism evidence="2 3">
    <name type="scientific">Scylla paramamosain</name>
    <name type="common">Mud crab</name>
    <dbReference type="NCBI Taxonomy" id="85552"/>
    <lineage>
        <taxon>Eukaryota</taxon>
        <taxon>Metazoa</taxon>
        <taxon>Ecdysozoa</taxon>
        <taxon>Arthropoda</taxon>
        <taxon>Crustacea</taxon>
        <taxon>Multicrustacea</taxon>
        <taxon>Malacostraca</taxon>
        <taxon>Eumalacostraca</taxon>
        <taxon>Eucarida</taxon>
        <taxon>Decapoda</taxon>
        <taxon>Pleocyemata</taxon>
        <taxon>Brachyura</taxon>
        <taxon>Eubrachyura</taxon>
        <taxon>Portunoidea</taxon>
        <taxon>Portunidae</taxon>
        <taxon>Portuninae</taxon>
        <taxon>Scylla</taxon>
    </lineage>
</organism>
<dbReference type="Proteomes" id="UP001487740">
    <property type="component" value="Unassembled WGS sequence"/>
</dbReference>
<gene>
    <name evidence="2" type="ORF">O3P69_013258</name>
</gene>
<dbReference type="AlphaFoldDB" id="A0AAW0TZ92"/>
<name>A0AAW0TZ92_SCYPA</name>
<evidence type="ECO:0000313" key="2">
    <source>
        <dbReference type="EMBL" id="KAK8393094.1"/>
    </source>
</evidence>
<proteinExistence type="predicted"/>
<accession>A0AAW0TZ92</accession>
<feature type="compositionally biased region" description="Basic and acidic residues" evidence="1">
    <location>
        <begin position="1"/>
        <end position="11"/>
    </location>
</feature>
<reference evidence="2 3" key="1">
    <citation type="submission" date="2023-03" db="EMBL/GenBank/DDBJ databases">
        <title>High-quality genome of Scylla paramamosain provides insights in environmental adaptation.</title>
        <authorList>
            <person name="Zhang L."/>
        </authorList>
    </citation>
    <scope>NUCLEOTIDE SEQUENCE [LARGE SCALE GENOMIC DNA]</scope>
    <source>
        <strain evidence="2">LZ_2023a</strain>
        <tissue evidence="2">Muscle</tissue>
    </source>
</reference>
<sequence>MYANDEEGRISEEEEVEREELGGSAGERPQVREVMRLVKVNWLFLTQPRSKEEGRAFTISLTCSQQHWDYREASSIAVAPFFSEPRIIVLFGTGYRPPETRRTTLHDHNNTNRAAVGFSLTRLEGRVKFKALGISCQCRIASACIPNSNPSPLNADGYTVSSRMLPALKY</sequence>
<keyword evidence="3" id="KW-1185">Reference proteome</keyword>
<dbReference type="EMBL" id="JARAKH010000021">
    <property type="protein sequence ID" value="KAK8393094.1"/>
    <property type="molecule type" value="Genomic_DNA"/>
</dbReference>
<protein>
    <submittedName>
        <fullName evidence="2">Uncharacterized protein</fullName>
    </submittedName>
</protein>
<evidence type="ECO:0000256" key="1">
    <source>
        <dbReference type="SAM" id="MobiDB-lite"/>
    </source>
</evidence>